<sequence>MDPDTRRVRHNEKNTSHTTRTSTEVYSQRGQKLRPVEEESLFKLGVLRANRRPSCSASLLGSALWRELPPVLTLAPFGPGNPITPGCPRAPRGPGGPGRPSSPAAPCQGHQLSGFGG</sequence>
<organism evidence="2 3">
    <name type="scientific">Liparis tanakae</name>
    <name type="common">Tanaka's snailfish</name>
    <dbReference type="NCBI Taxonomy" id="230148"/>
    <lineage>
        <taxon>Eukaryota</taxon>
        <taxon>Metazoa</taxon>
        <taxon>Chordata</taxon>
        <taxon>Craniata</taxon>
        <taxon>Vertebrata</taxon>
        <taxon>Euteleostomi</taxon>
        <taxon>Actinopterygii</taxon>
        <taxon>Neopterygii</taxon>
        <taxon>Teleostei</taxon>
        <taxon>Neoteleostei</taxon>
        <taxon>Acanthomorphata</taxon>
        <taxon>Eupercaria</taxon>
        <taxon>Perciformes</taxon>
        <taxon>Cottioidei</taxon>
        <taxon>Cottales</taxon>
        <taxon>Liparidae</taxon>
        <taxon>Liparis</taxon>
    </lineage>
</organism>
<evidence type="ECO:0000256" key="1">
    <source>
        <dbReference type="SAM" id="MobiDB-lite"/>
    </source>
</evidence>
<dbReference type="EMBL" id="SRLO01018862">
    <property type="protein sequence ID" value="TNN23337.1"/>
    <property type="molecule type" value="Genomic_DNA"/>
</dbReference>
<feature type="region of interest" description="Disordered" evidence="1">
    <location>
        <begin position="1"/>
        <end position="32"/>
    </location>
</feature>
<feature type="compositionally biased region" description="Polar residues" evidence="1">
    <location>
        <begin position="16"/>
        <end position="30"/>
    </location>
</feature>
<accession>A0A4Z2E3P1</accession>
<comment type="caution">
    <text evidence="2">The sequence shown here is derived from an EMBL/GenBank/DDBJ whole genome shotgun (WGS) entry which is preliminary data.</text>
</comment>
<evidence type="ECO:0000313" key="3">
    <source>
        <dbReference type="Proteomes" id="UP000314294"/>
    </source>
</evidence>
<dbReference type="AlphaFoldDB" id="A0A4Z2E3P1"/>
<gene>
    <name evidence="2" type="ORF">EYF80_066544</name>
</gene>
<evidence type="ECO:0000313" key="2">
    <source>
        <dbReference type="EMBL" id="TNN23337.1"/>
    </source>
</evidence>
<reference evidence="2 3" key="1">
    <citation type="submission" date="2019-03" db="EMBL/GenBank/DDBJ databases">
        <title>First draft genome of Liparis tanakae, snailfish: a comprehensive survey of snailfish specific genes.</title>
        <authorList>
            <person name="Kim W."/>
            <person name="Song I."/>
            <person name="Jeong J.-H."/>
            <person name="Kim D."/>
            <person name="Kim S."/>
            <person name="Ryu S."/>
            <person name="Song J.Y."/>
            <person name="Lee S.K."/>
        </authorList>
    </citation>
    <scope>NUCLEOTIDE SEQUENCE [LARGE SCALE GENOMIC DNA]</scope>
    <source>
        <tissue evidence="2">Muscle</tissue>
    </source>
</reference>
<feature type="compositionally biased region" description="Basic and acidic residues" evidence="1">
    <location>
        <begin position="1"/>
        <end position="15"/>
    </location>
</feature>
<keyword evidence="3" id="KW-1185">Reference proteome</keyword>
<proteinExistence type="predicted"/>
<name>A0A4Z2E3P1_9TELE</name>
<feature type="region of interest" description="Disordered" evidence="1">
    <location>
        <begin position="77"/>
        <end position="117"/>
    </location>
</feature>
<dbReference type="Proteomes" id="UP000314294">
    <property type="component" value="Unassembled WGS sequence"/>
</dbReference>
<protein>
    <submittedName>
        <fullName evidence="2">Uncharacterized protein</fullName>
    </submittedName>
</protein>